<gene>
    <name evidence="1" type="ORF">Tci_873714</name>
</gene>
<reference evidence="1" key="1">
    <citation type="journal article" date="2019" name="Sci. Rep.">
        <title>Draft genome of Tanacetum cinerariifolium, the natural source of mosquito coil.</title>
        <authorList>
            <person name="Yamashiro T."/>
            <person name="Shiraishi A."/>
            <person name="Satake H."/>
            <person name="Nakayama K."/>
        </authorList>
    </citation>
    <scope>NUCLEOTIDE SEQUENCE</scope>
</reference>
<feature type="non-terminal residue" evidence="1">
    <location>
        <position position="1"/>
    </location>
</feature>
<feature type="non-terminal residue" evidence="1">
    <location>
        <position position="136"/>
    </location>
</feature>
<dbReference type="EMBL" id="BKCJ011193369">
    <property type="protein sequence ID" value="GFD01745.1"/>
    <property type="molecule type" value="Genomic_DNA"/>
</dbReference>
<dbReference type="AlphaFoldDB" id="A0A699SUG7"/>
<proteinExistence type="predicted"/>
<comment type="caution">
    <text evidence="1">The sequence shown here is derived from an EMBL/GenBank/DDBJ whole genome shotgun (WGS) entry which is preliminary data.</text>
</comment>
<accession>A0A699SUG7</accession>
<sequence length="136" mass="15485">AKIAQPTLYDGDALLKPTNTPVRVHDSQESLVQAEVQTDDNQIFNNVNHLLAHEMHKEEHLDSDVESDIDDNTIPYHQYQLDSEVQDVLTEVSFVSPGEISMITILDVLRNQLDGHLKVNPEQRMVNDFLRAELAR</sequence>
<organism evidence="1">
    <name type="scientific">Tanacetum cinerariifolium</name>
    <name type="common">Dalmatian daisy</name>
    <name type="synonym">Chrysanthemum cinerariifolium</name>
    <dbReference type="NCBI Taxonomy" id="118510"/>
    <lineage>
        <taxon>Eukaryota</taxon>
        <taxon>Viridiplantae</taxon>
        <taxon>Streptophyta</taxon>
        <taxon>Embryophyta</taxon>
        <taxon>Tracheophyta</taxon>
        <taxon>Spermatophyta</taxon>
        <taxon>Magnoliopsida</taxon>
        <taxon>eudicotyledons</taxon>
        <taxon>Gunneridae</taxon>
        <taxon>Pentapetalae</taxon>
        <taxon>asterids</taxon>
        <taxon>campanulids</taxon>
        <taxon>Asterales</taxon>
        <taxon>Asteraceae</taxon>
        <taxon>Asteroideae</taxon>
        <taxon>Anthemideae</taxon>
        <taxon>Anthemidinae</taxon>
        <taxon>Tanacetum</taxon>
    </lineage>
</organism>
<evidence type="ECO:0000313" key="1">
    <source>
        <dbReference type="EMBL" id="GFD01745.1"/>
    </source>
</evidence>
<protein>
    <submittedName>
        <fullName evidence="1">Uncharacterized protein</fullName>
    </submittedName>
</protein>
<name>A0A699SUG7_TANCI</name>